<name>A0A938BPP2_UNCEI</name>
<dbReference type="Proteomes" id="UP000748308">
    <property type="component" value="Unassembled WGS sequence"/>
</dbReference>
<dbReference type="AlphaFoldDB" id="A0A938BPP2"/>
<evidence type="ECO:0000313" key="4">
    <source>
        <dbReference type="Proteomes" id="UP000748308"/>
    </source>
</evidence>
<evidence type="ECO:0000313" key="3">
    <source>
        <dbReference type="EMBL" id="MBM3318543.1"/>
    </source>
</evidence>
<organism evidence="3 4">
    <name type="scientific">Eiseniibacteriota bacterium</name>
    <dbReference type="NCBI Taxonomy" id="2212470"/>
    <lineage>
        <taxon>Bacteria</taxon>
        <taxon>Candidatus Eiseniibacteriota</taxon>
    </lineage>
</organism>
<accession>A0A938BPP2</accession>
<proteinExistence type="predicted"/>
<dbReference type="InterPro" id="IPR046642">
    <property type="entry name" value="DUF6754"/>
</dbReference>
<dbReference type="EMBL" id="VGIY01000394">
    <property type="protein sequence ID" value="MBM3318543.1"/>
    <property type="molecule type" value="Genomic_DNA"/>
</dbReference>
<feature type="transmembrane region" description="Helical" evidence="1">
    <location>
        <begin position="153"/>
        <end position="172"/>
    </location>
</feature>
<reference evidence="3" key="1">
    <citation type="submission" date="2019-03" db="EMBL/GenBank/DDBJ databases">
        <title>Lake Tanganyika Metagenome-Assembled Genomes (MAGs).</title>
        <authorList>
            <person name="Tran P."/>
        </authorList>
    </citation>
    <scope>NUCLEOTIDE SEQUENCE</scope>
    <source>
        <strain evidence="3">M_DeepCast_400m_m2_100</strain>
    </source>
</reference>
<evidence type="ECO:0000256" key="1">
    <source>
        <dbReference type="SAM" id="Phobius"/>
    </source>
</evidence>
<feature type="non-terminal residue" evidence="3">
    <location>
        <position position="1"/>
    </location>
</feature>
<feature type="transmembrane region" description="Helical" evidence="1">
    <location>
        <begin position="374"/>
        <end position="394"/>
    </location>
</feature>
<gene>
    <name evidence="3" type="ORF">FJY75_11895</name>
</gene>
<keyword evidence="1" id="KW-0472">Membrane</keyword>
<protein>
    <recommendedName>
        <fullName evidence="2">DUF6754 domain-containing protein</fullName>
    </recommendedName>
</protein>
<comment type="caution">
    <text evidence="3">The sequence shown here is derived from an EMBL/GenBank/DDBJ whole genome shotgun (WGS) entry which is preliminary data.</text>
</comment>
<keyword evidence="1" id="KW-1133">Transmembrane helix</keyword>
<sequence length="401" mass="42485">DLAATAAARARIVLRAASAVALVVLAAVLTALPCARAVAPVGQVTAADTPNDPGRSIDVAWTLSPDDRLPDPGDSLALTVLAYRILRAGPGDSLVEAGTVLAGQASYRDSGVEDGVPTIYRVETVGSDSSLALSPPCAPAVARGQWFHGKKTVLLIFMLAFCGAVIGLIQQARRGRELYVRPIAGLAAVDEAIGRATEMGRPILFVPGLATAGDVATLAAYTMLSRVARKTAEYQTRVRVPCYDPMVMTIAQDVVKSAYLDAGYPEMYQKDDVFFVTQDQFSYVAAVNGLMIRERPATNFYIGKFYAESLILAETGNYAGSIQIAGTDEIVQIPFFVAACDYTLIGEELYAASAYLSREAPLLGTLKGQDWGKAAVVILVLAGTIAATLGWQGFVDFFATQ</sequence>
<keyword evidence="1" id="KW-0812">Transmembrane</keyword>
<feature type="domain" description="DUF6754" evidence="2">
    <location>
        <begin position="143"/>
        <end position="394"/>
    </location>
</feature>
<evidence type="ECO:0000259" key="2">
    <source>
        <dbReference type="Pfam" id="PF20539"/>
    </source>
</evidence>
<feature type="transmembrane region" description="Helical" evidence="1">
    <location>
        <begin position="12"/>
        <end position="32"/>
    </location>
</feature>
<dbReference type="Pfam" id="PF20539">
    <property type="entry name" value="DUF6754"/>
    <property type="match status" value="1"/>
</dbReference>